<sequence length="410" mass="48180">MALSMLRHGLQSGRALISSVRLTPAATAVIKKRTIISKQFKEENPDKPKPWPYEKMSFTVWDTFSEDTADRFDENTRLIVIDGNVGVGKSYLAKKLAEELDFFLFPEATMDFKFIDDTGFDLRSISEHFPESLKPYDLERFYSHPKTIMTADFQYSMLALRLEQYIDALVHLFNTGQGVILERSPYSDFVFAEAMHKAGYIDNYDKEVYDKMRRNCREDILRPHVVIYLDAPIDTLLQRIKSRGVPCEQNNKVLTPEYLAEIDRCYKEQYLPSIKDHVEVLSYDWSTFGDPSHVVEDLERLPLDAMLDDRFESKLSDWRGFNDRGWDALRMKYTNEKRRLLVEAIYSVGRYNHPSLNAPYGDVELYNTAWETYYKPKYEKGFNEEDGNSIGLRFETDYRAMQRHEFFRTR</sequence>
<dbReference type="GeneID" id="100906954"/>
<comment type="cofactor">
    <cofactor evidence="1 13">
        <name>FAD</name>
        <dbReference type="ChEBI" id="CHEBI:57692"/>
    </cofactor>
</comment>
<evidence type="ECO:0000256" key="5">
    <source>
        <dbReference type="ARBA" id="ARBA00017279"/>
    </source>
</evidence>
<keyword evidence="10" id="KW-0809">Transit peptide</keyword>
<dbReference type="GO" id="GO:0005759">
    <property type="term" value="C:mitochondrial matrix"/>
    <property type="evidence" value="ECO:0007669"/>
    <property type="project" value="UniProtKB-SubCell"/>
</dbReference>
<keyword evidence="6 13" id="KW-0813">Transport</keyword>
<evidence type="ECO:0000256" key="2">
    <source>
        <dbReference type="ARBA" id="ARBA00003195"/>
    </source>
</evidence>
<dbReference type="GO" id="GO:0006120">
    <property type="term" value="P:mitochondrial electron transport, NADH to ubiquinone"/>
    <property type="evidence" value="ECO:0007669"/>
    <property type="project" value="InterPro"/>
</dbReference>
<evidence type="ECO:0000313" key="16">
    <source>
        <dbReference type="RefSeq" id="XP_003746154.1"/>
    </source>
</evidence>
<keyword evidence="11 13" id="KW-0249">Electron transport</keyword>
<dbReference type="CTD" id="42591"/>
<evidence type="ECO:0000256" key="7">
    <source>
        <dbReference type="ARBA" id="ARBA00022630"/>
    </source>
</evidence>
<evidence type="ECO:0000256" key="8">
    <source>
        <dbReference type="ARBA" id="ARBA00022660"/>
    </source>
</evidence>
<name>A0AAJ6VZN4_9ACAR</name>
<dbReference type="PIRSF" id="PIRSF000543">
    <property type="entry name" value="NADH_UQ_42KD"/>
    <property type="match status" value="1"/>
</dbReference>
<keyword evidence="12 13" id="KW-0496">Mitochondrion</keyword>
<evidence type="ECO:0000256" key="6">
    <source>
        <dbReference type="ARBA" id="ARBA00022448"/>
    </source>
</evidence>
<feature type="domain" description="Deoxynucleoside kinase" evidence="14">
    <location>
        <begin position="79"/>
        <end position="272"/>
    </location>
</feature>
<keyword evidence="15" id="KW-1185">Reference proteome</keyword>
<evidence type="ECO:0000256" key="9">
    <source>
        <dbReference type="ARBA" id="ARBA00022827"/>
    </source>
</evidence>
<dbReference type="InterPro" id="IPR015828">
    <property type="entry name" value="NDUFA10"/>
</dbReference>
<dbReference type="Gene3D" id="3.40.50.300">
    <property type="entry name" value="P-loop containing nucleotide triphosphate hydrolases"/>
    <property type="match status" value="1"/>
</dbReference>
<comment type="function">
    <text evidence="2 13">Accessory subunit of the mitochondrial membrane respiratory chain NADH dehydrogenase (Complex I), that is believed not to be involved in catalysis. Complex I functions in the transfer of electrons from NADH to the respiratory chain. The immediate electron acceptor for the enzyme is believed to be ubiquinone.</text>
</comment>
<keyword evidence="9 13" id="KW-0274">FAD</keyword>
<evidence type="ECO:0000256" key="4">
    <source>
        <dbReference type="ARBA" id="ARBA00008606"/>
    </source>
</evidence>
<evidence type="ECO:0000256" key="12">
    <source>
        <dbReference type="ARBA" id="ARBA00023128"/>
    </source>
</evidence>
<dbReference type="PANTHER" id="PTHR10513">
    <property type="entry name" value="DEOXYNUCLEOSIDE KINASE"/>
    <property type="match status" value="1"/>
</dbReference>
<evidence type="ECO:0000256" key="10">
    <source>
        <dbReference type="ARBA" id="ARBA00022946"/>
    </source>
</evidence>
<accession>A0AAJ6VZN4</accession>
<protein>
    <recommendedName>
        <fullName evidence="5 13">NADH dehydrogenase [ubiquinone] 1 alpha subcomplex subunit 10, mitochondrial</fullName>
    </recommendedName>
</protein>
<dbReference type="InterPro" id="IPR050566">
    <property type="entry name" value="Deoxyribonucleoside_kinase"/>
</dbReference>
<dbReference type="InterPro" id="IPR031314">
    <property type="entry name" value="DNK_dom"/>
</dbReference>
<dbReference type="Pfam" id="PF01712">
    <property type="entry name" value="dNK"/>
    <property type="match status" value="1"/>
</dbReference>
<evidence type="ECO:0000256" key="13">
    <source>
        <dbReference type="PIRNR" id="PIRNR000543"/>
    </source>
</evidence>
<evidence type="ECO:0000256" key="1">
    <source>
        <dbReference type="ARBA" id="ARBA00001974"/>
    </source>
</evidence>
<evidence type="ECO:0000313" key="15">
    <source>
        <dbReference type="Proteomes" id="UP000694867"/>
    </source>
</evidence>
<keyword evidence="8 13" id="KW-0679">Respiratory chain</keyword>
<organism evidence="15 16">
    <name type="scientific">Galendromus occidentalis</name>
    <name type="common">western predatory mite</name>
    <dbReference type="NCBI Taxonomy" id="34638"/>
    <lineage>
        <taxon>Eukaryota</taxon>
        <taxon>Metazoa</taxon>
        <taxon>Ecdysozoa</taxon>
        <taxon>Arthropoda</taxon>
        <taxon>Chelicerata</taxon>
        <taxon>Arachnida</taxon>
        <taxon>Acari</taxon>
        <taxon>Parasitiformes</taxon>
        <taxon>Mesostigmata</taxon>
        <taxon>Gamasina</taxon>
        <taxon>Phytoseioidea</taxon>
        <taxon>Phytoseiidae</taxon>
        <taxon>Typhlodrominae</taxon>
        <taxon>Galendromus</taxon>
    </lineage>
</organism>
<dbReference type="Proteomes" id="UP000694867">
    <property type="component" value="Unplaced"/>
</dbReference>
<evidence type="ECO:0000256" key="11">
    <source>
        <dbReference type="ARBA" id="ARBA00022982"/>
    </source>
</evidence>
<reference evidence="16" key="1">
    <citation type="submission" date="2025-08" db="UniProtKB">
        <authorList>
            <consortium name="RefSeq"/>
        </authorList>
    </citation>
    <scope>IDENTIFICATION</scope>
</reference>
<evidence type="ECO:0000259" key="14">
    <source>
        <dbReference type="Pfam" id="PF01712"/>
    </source>
</evidence>
<proteinExistence type="inferred from homology"/>
<gene>
    <name evidence="16" type="primary">LOC100906954</name>
</gene>
<dbReference type="SUPFAM" id="SSF52540">
    <property type="entry name" value="P-loop containing nucleoside triphosphate hydrolases"/>
    <property type="match status" value="1"/>
</dbReference>
<dbReference type="AlphaFoldDB" id="A0AAJ6VZN4"/>
<evidence type="ECO:0000256" key="3">
    <source>
        <dbReference type="ARBA" id="ARBA00004305"/>
    </source>
</evidence>
<dbReference type="InterPro" id="IPR027417">
    <property type="entry name" value="P-loop_NTPase"/>
</dbReference>
<keyword evidence="7 13" id="KW-0285">Flavoprotein</keyword>
<dbReference type="RefSeq" id="XP_003746154.1">
    <property type="nucleotide sequence ID" value="XM_003746106.1"/>
</dbReference>
<dbReference type="KEGG" id="goe:100906954"/>
<comment type="similarity">
    <text evidence="4 13">Belongs to the complex I NDUFA10 subunit family.</text>
</comment>
<dbReference type="PANTHER" id="PTHR10513:SF15">
    <property type="entry name" value="NADH DEHYDROGENASE [UBIQUINONE] 1 ALPHA SUBCOMPLEX SUBUNIT 10, MITOCHONDRIAL"/>
    <property type="match status" value="1"/>
</dbReference>
<comment type="subcellular location">
    <subcellularLocation>
        <location evidence="3 13">Mitochondrion matrix</location>
    </subcellularLocation>
</comment>